<dbReference type="AlphaFoldDB" id="A0AA36GPC0"/>
<accession>A0AA36GPC0</accession>
<gene>
    <name evidence="1" type="ORF">CYNAS_LOCUS7838</name>
</gene>
<dbReference type="Proteomes" id="UP001176961">
    <property type="component" value="Unassembled WGS sequence"/>
</dbReference>
<keyword evidence="2" id="KW-1185">Reference proteome</keyword>
<evidence type="ECO:0000313" key="1">
    <source>
        <dbReference type="EMBL" id="CAJ0595855.1"/>
    </source>
</evidence>
<protein>
    <submittedName>
        <fullName evidence="1">Uncharacterized protein</fullName>
    </submittedName>
</protein>
<dbReference type="EMBL" id="CATQJL010000112">
    <property type="protein sequence ID" value="CAJ0595855.1"/>
    <property type="molecule type" value="Genomic_DNA"/>
</dbReference>
<organism evidence="1 2">
    <name type="scientific">Cylicocyclus nassatus</name>
    <name type="common">Nematode worm</name>
    <dbReference type="NCBI Taxonomy" id="53992"/>
    <lineage>
        <taxon>Eukaryota</taxon>
        <taxon>Metazoa</taxon>
        <taxon>Ecdysozoa</taxon>
        <taxon>Nematoda</taxon>
        <taxon>Chromadorea</taxon>
        <taxon>Rhabditida</taxon>
        <taxon>Rhabditina</taxon>
        <taxon>Rhabditomorpha</taxon>
        <taxon>Strongyloidea</taxon>
        <taxon>Strongylidae</taxon>
        <taxon>Cylicocyclus</taxon>
    </lineage>
</organism>
<comment type="caution">
    <text evidence="1">The sequence shown here is derived from an EMBL/GenBank/DDBJ whole genome shotgun (WGS) entry which is preliminary data.</text>
</comment>
<reference evidence="1" key="1">
    <citation type="submission" date="2023-07" db="EMBL/GenBank/DDBJ databases">
        <authorList>
            <consortium name="CYATHOMIX"/>
        </authorList>
    </citation>
    <scope>NUCLEOTIDE SEQUENCE</scope>
    <source>
        <strain evidence="1">N/A</strain>
    </source>
</reference>
<evidence type="ECO:0000313" key="2">
    <source>
        <dbReference type="Proteomes" id="UP001176961"/>
    </source>
</evidence>
<sequence>MCTIFKSGEVNQVGRSNVFALDRQLVLPTCERPLPLASNVEFQQLPEPTAGQSEARKVQLLAINTTAPLTIIDWIGLSGSVFYSKDISKMPDAISQKCLKNAVNHGSLNDSEAHKLDFRLVFAKEPNPECVSIPVFQRASQRRLYFGDVYNVTGYTFLDAYAFTDRCACAGICCGQVSIFERFAYGSYHYFHQSSVGLITEVNQTLYIAGILNAENRTVLGMSKTGC</sequence>
<proteinExistence type="predicted"/>
<name>A0AA36GPC0_CYLNA</name>